<evidence type="ECO:0000259" key="5">
    <source>
        <dbReference type="PROSITE" id="PS00498"/>
    </source>
</evidence>
<keyword evidence="4" id="KW-0732">Signal</keyword>
<dbReference type="EMBL" id="NMPR01000225">
    <property type="protein sequence ID" value="KAA8627888.1"/>
    <property type="molecule type" value="Genomic_DNA"/>
</dbReference>
<evidence type="ECO:0000256" key="2">
    <source>
        <dbReference type="ARBA" id="ARBA00023002"/>
    </source>
</evidence>
<feature type="domain" description="Tyrosinase copper-binding" evidence="5">
    <location>
        <begin position="305"/>
        <end position="316"/>
    </location>
</feature>
<dbReference type="PROSITE" id="PS00498">
    <property type="entry name" value="TYROSINASE_2"/>
    <property type="match status" value="1"/>
</dbReference>
<dbReference type="PANTHER" id="PTHR11474:SF125">
    <property type="entry name" value="N-ACETYL-6-HYDROXYTRYPTOPHAN OXIDASE IVOB-RELATED"/>
    <property type="match status" value="1"/>
</dbReference>
<dbReference type="SUPFAM" id="SSF48056">
    <property type="entry name" value="Di-copper centre-containing domain"/>
    <property type="match status" value="1"/>
</dbReference>
<evidence type="ECO:0000313" key="6">
    <source>
        <dbReference type="EMBL" id="KAA8627888.1"/>
    </source>
</evidence>
<comment type="caution">
    <text evidence="6">The sequence shown here is derived from an EMBL/GenBank/DDBJ whole genome shotgun (WGS) entry which is preliminary data.</text>
</comment>
<name>A0A8S8ZFL9_SORMA</name>
<feature type="chain" id="PRO_5035896246" description="Tyrosinase copper-binding domain-containing protein" evidence="4">
    <location>
        <begin position="17"/>
        <end position="383"/>
    </location>
</feature>
<dbReference type="PANTHER" id="PTHR11474">
    <property type="entry name" value="TYROSINASE FAMILY MEMBER"/>
    <property type="match status" value="1"/>
</dbReference>
<dbReference type="Pfam" id="PF00264">
    <property type="entry name" value="Tyrosinase"/>
    <property type="match status" value="1"/>
</dbReference>
<dbReference type="VEuPathDB" id="FungiDB:SMAC_06010"/>
<dbReference type="InterPro" id="IPR008922">
    <property type="entry name" value="Di-copper_centre_dom_sf"/>
</dbReference>
<evidence type="ECO:0000256" key="4">
    <source>
        <dbReference type="SAM" id="SignalP"/>
    </source>
</evidence>
<sequence>MKFSSIILSLAALSSAAPNSPPPTTDPEAAAALRIRSHQATYQKYIQETIKTRKTGCTSKNIVKRREWGKLSKLERLDYINAVYCLHRKPAQTPREAVPGARTRYDDFVGAHIAETLNIHLGGRFLGFHRYFIWLYEKALREECGYRGYLPYWDWTISWEDPRKSTVFDGSPFSLGGNGASIPHGPLHWKALGLPDLYLPPATGGGCISSGPFQASTWTINLGPVSNLPAGPDEGLGYNPRCLQRDLSLEYSALAGRPSVVAHLLETCTDLQCWDNELQGPNGTHFAGHATVGMMMFDAYASPVDPSFWLHHAQVDRMWTIWQNKENQEARRGMTSMTETPLNNPPSPPVTLNTTVEFGALTSSKKVKELVSTVDGPFCYIYE</sequence>
<reference evidence="6 7" key="1">
    <citation type="submission" date="2017-07" db="EMBL/GenBank/DDBJ databases">
        <title>Genome sequence of the Sordaria macrospora wild type strain R19027.</title>
        <authorList>
            <person name="Nowrousian M."/>
            <person name="Teichert I."/>
            <person name="Kueck U."/>
        </authorList>
    </citation>
    <scope>NUCLEOTIDE SEQUENCE [LARGE SCALE GENOMIC DNA]</scope>
    <source>
        <strain evidence="6 7">R19027</strain>
        <tissue evidence="6">Mycelium</tissue>
    </source>
</reference>
<dbReference type="PRINTS" id="PR00092">
    <property type="entry name" value="TYROSINASE"/>
</dbReference>
<feature type="signal peptide" evidence="4">
    <location>
        <begin position="1"/>
        <end position="16"/>
    </location>
</feature>
<feature type="region of interest" description="Disordered" evidence="3">
    <location>
        <begin position="329"/>
        <end position="349"/>
    </location>
</feature>
<dbReference type="GO" id="GO:0046872">
    <property type="term" value="F:metal ion binding"/>
    <property type="evidence" value="ECO:0007669"/>
    <property type="project" value="UniProtKB-KW"/>
</dbReference>
<dbReference type="OMA" id="CLTRDIN"/>
<dbReference type="InterPro" id="IPR002227">
    <property type="entry name" value="Tyrosinase_Cu-bd"/>
</dbReference>
<dbReference type="Proteomes" id="UP000433876">
    <property type="component" value="Unassembled WGS sequence"/>
</dbReference>
<evidence type="ECO:0000256" key="1">
    <source>
        <dbReference type="ARBA" id="ARBA00022723"/>
    </source>
</evidence>
<gene>
    <name evidence="6" type="ORF">SMACR_06010</name>
</gene>
<organism evidence="6 7">
    <name type="scientific">Sordaria macrospora</name>
    <dbReference type="NCBI Taxonomy" id="5147"/>
    <lineage>
        <taxon>Eukaryota</taxon>
        <taxon>Fungi</taxon>
        <taxon>Dikarya</taxon>
        <taxon>Ascomycota</taxon>
        <taxon>Pezizomycotina</taxon>
        <taxon>Sordariomycetes</taxon>
        <taxon>Sordariomycetidae</taxon>
        <taxon>Sordariales</taxon>
        <taxon>Sordariaceae</taxon>
        <taxon>Sordaria</taxon>
    </lineage>
</organism>
<accession>A0A8S8ZFL9</accession>
<evidence type="ECO:0000313" key="7">
    <source>
        <dbReference type="Proteomes" id="UP000433876"/>
    </source>
</evidence>
<protein>
    <recommendedName>
        <fullName evidence="5">Tyrosinase copper-binding domain-containing protein</fullName>
    </recommendedName>
</protein>
<keyword evidence="1" id="KW-0479">Metal-binding</keyword>
<evidence type="ECO:0000256" key="3">
    <source>
        <dbReference type="SAM" id="MobiDB-lite"/>
    </source>
</evidence>
<dbReference type="AlphaFoldDB" id="A0A8S8ZFL9"/>
<dbReference type="InterPro" id="IPR050316">
    <property type="entry name" value="Tyrosinase/Hemocyanin"/>
</dbReference>
<dbReference type="Gene3D" id="1.10.1280.10">
    <property type="entry name" value="Di-copper center containing domain from catechol oxidase"/>
    <property type="match status" value="1"/>
</dbReference>
<proteinExistence type="predicted"/>
<dbReference type="GO" id="GO:0016491">
    <property type="term" value="F:oxidoreductase activity"/>
    <property type="evidence" value="ECO:0007669"/>
    <property type="project" value="UniProtKB-KW"/>
</dbReference>
<keyword evidence="2" id="KW-0560">Oxidoreductase</keyword>